<keyword evidence="10" id="KW-0325">Glycoprotein</keyword>
<evidence type="ECO:0000313" key="15">
    <source>
        <dbReference type="Proteomes" id="UP000826271"/>
    </source>
</evidence>
<organism evidence="14 15">
    <name type="scientific">Buddleja alternifolia</name>
    <dbReference type="NCBI Taxonomy" id="168488"/>
    <lineage>
        <taxon>Eukaryota</taxon>
        <taxon>Viridiplantae</taxon>
        <taxon>Streptophyta</taxon>
        <taxon>Embryophyta</taxon>
        <taxon>Tracheophyta</taxon>
        <taxon>Spermatophyta</taxon>
        <taxon>Magnoliopsida</taxon>
        <taxon>eudicotyledons</taxon>
        <taxon>Gunneridae</taxon>
        <taxon>Pentapetalae</taxon>
        <taxon>asterids</taxon>
        <taxon>lamiids</taxon>
        <taxon>Lamiales</taxon>
        <taxon>Scrophulariaceae</taxon>
        <taxon>Buddlejeae</taxon>
        <taxon>Buddleja</taxon>
    </lineage>
</organism>
<evidence type="ECO:0000256" key="11">
    <source>
        <dbReference type="SAM" id="Phobius"/>
    </source>
</evidence>
<comment type="caution">
    <text evidence="14">The sequence shown here is derived from an EMBL/GenBank/DDBJ whole genome shotgun (WGS) entry which is preliminary data.</text>
</comment>
<dbReference type="InterPro" id="IPR046956">
    <property type="entry name" value="RLP23-like"/>
</dbReference>
<feature type="transmembrane region" description="Helical" evidence="11">
    <location>
        <begin position="299"/>
        <end position="317"/>
    </location>
</feature>
<name>A0AAV6W1Z9_9LAMI</name>
<evidence type="ECO:0000256" key="10">
    <source>
        <dbReference type="ARBA" id="ARBA00023180"/>
    </source>
</evidence>
<accession>A0AAV6W1Z9</accession>
<keyword evidence="7" id="KW-0677">Repeat</keyword>
<evidence type="ECO:0000256" key="6">
    <source>
        <dbReference type="ARBA" id="ARBA00022729"/>
    </source>
</evidence>
<feature type="domain" description="Leucine-rich repeat-containing N-terminal plant-type" evidence="13">
    <location>
        <begin position="31"/>
        <end position="69"/>
    </location>
</feature>
<protein>
    <recommendedName>
        <fullName evidence="13">Leucine-rich repeat-containing N-terminal plant-type domain-containing protein</fullName>
    </recommendedName>
</protein>
<dbReference type="InterPro" id="IPR001611">
    <property type="entry name" value="Leu-rich_rpt"/>
</dbReference>
<dbReference type="AlphaFoldDB" id="A0AAV6W1Z9"/>
<keyword evidence="4" id="KW-0433">Leucine-rich repeat</keyword>
<evidence type="ECO:0000256" key="7">
    <source>
        <dbReference type="ARBA" id="ARBA00022737"/>
    </source>
</evidence>
<reference evidence="14" key="1">
    <citation type="submission" date="2019-10" db="EMBL/GenBank/DDBJ databases">
        <authorList>
            <person name="Zhang R."/>
            <person name="Pan Y."/>
            <person name="Wang J."/>
            <person name="Ma R."/>
            <person name="Yu S."/>
        </authorList>
    </citation>
    <scope>NUCLEOTIDE SEQUENCE</scope>
    <source>
        <strain evidence="14">LA-IB0</strain>
        <tissue evidence="14">Leaf</tissue>
    </source>
</reference>
<dbReference type="GO" id="GO:0051707">
    <property type="term" value="P:response to other organism"/>
    <property type="evidence" value="ECO:0007669"/>
    <property type="project" value="UniProtKB-ARBA"/>
</dbReference>
<evidence type="ECO:0000256" key="2">
    <source>
        <dbReference type="ARBA" id="ARBA00009592"/>
    </source>
</evidence>
<dbReference type="InterPro" id="IPR003591">
    <property type="entry name" value="Leu-rich_rpt_typical-subtyp"/>
</dbReference>
<keyword evidence="15" id="KW-1185">Reference proteome</keyword>
<dbReference type="Gene3D" id="3.80.10.10">
    <property type="entry name" value="Ribonuclease Inhibitor"/>
    <property type="match status" value="2"/>
</dbReference>
<gene>
    <name evidence="14" type="ORF">BUALT_Bualt19G0042700</name>
</gene>
<dbReference type="Pfam" id="PF08263">
    <property type="entry name" value="LRRNT_2"/>
    <property type="match status" value="1"/>
</dbReference>
<keyword evidence="3" id="KW-1003">Cell membrane</keyword>
<keyword evidence="8 11" id="KW-1133">Transmembrane helix</keyword>
<feature type="signal peptide" evidence="12">
    <location>
        <begin position="1"/>
        <end position="21"/>
    </location>
</feature>
<evidence type="ECO:0000256" key="8">
    <source>
        <dbReference type="ARBA" id="ARBA00022989"/>
    </source>
</evidence>
<dbReference type="Proteomes" id="UP000826271">
    <property type="component" value="Unassembled WGS sequence"/>
</dbReference>
<evidence type="ECO:0000259" key="13">
    <source>
        <dbReference type="Pfam" id="PF08263"/>
    </source>
</evidence>
<evidence type="ECO:0000256" key="9">
    <source>
        <dbReference type="ARBA" id="ARBA00023136"/>
    </source>
</evidence>
<dbReference type="EMBL" id="WHWC01000019">
    <property type="protein sequence ID" value="KAG8363633.1"/>
    <property type="molecule type" value="Genomic_DNA"/>
</dbReference>
<comment type="subcellular location">
    <subcellularLocation>
        <location evidence="1">Cell membrane</location>
        <topology evidence="1">Single-pass type I membrane protein</topology>
    </subcellularLocation>
</comment>
<dbReference type="GO" id="GO:0006952">
    <property type="term" value="P:defense response"/>
    <property type="evidence" value="ECO:0007669"/>
    <property type="project" value="UniProtKB-ARBA"/>
</dbReference>
<dbReference type="PANTHER" id="PTHR48063:SF16">
    <property type="entry name" value="LRR RECEPTOR-LIKE SERINE_THREONINE-PROTEIN KINASE GSO1"/>
    <property type="match status" value="1"/>
</dbReference>
<sequence>MKGVLLAVSLVISIFTSLCNSQTNIAKCLGSDRKELLDFKNIGLNDPKNTLSSWRGVDCCTSWSGISCDSITGGIMVVDLHNPYPFGYLSTDNPRYGFWNLSGEIRPSLIQLKSLTHLDFSFNTFEDITIPEFFGSLKNLQYLNLSNAGFDGIIPQTQGNLSKLQFLDVSNDFTGLAVHDFQWITSLVSLKTSRNEQSQPFISKLELVTNIKHVASTDRVACFSLWLVWSDFVPPLCKLHLTRSTACLVSELPNLRFLNLALNGNLSACSLALFRGSWKKIEVLNLCSNKITRENPRKYWKYGVFLWTLTFLIITLMVEYQALLAHFVSWYILMYPAIKWSKLYPSHSRPEGTEKCGGHSHLPSLMKLRLNNNQLHARLPDWLGQLTTIEELSLDYNYFEGPLPASLGSLQNLTGVGLAGNRLTGTLPENIGQLLQLVVFDVSTNYLTWILSEVHFSNLRKLKILRLSSNSFSLNVSSNWLPSSQIRNLDMDVDLSSNLFEGPVPVPTVPVQLLDLSNNRFQGPIPHNISNVLPDVIFLSVSGGIPTGLGDLKAMAQEQMTHEYLLYGRSGPEFGSEFRCVYYEENLVVYWKNPLWKFTKTLSLVTVIDISGNNLMASLSFLGYLNLSNNNLYGEIPGGGQMSTFGRKAFVGNPRLCGAPVVVECRGEEPGTRKESGNGNDDNCGRNNMLVDRWFYLSVRLGFAAGILVPCLVLVIKKPWSDEYFDFLDKVVSKLLSCFGTWKKDRTW</sequence>
<dbReference type="GO" id="GO:0005886">
    <property type="term" value="C:plasma membrane"/>
    <property type="evidence" value="ECO:0007669"/>
    <property type="project" value="UniProtKB-SubCell"/>
</dbReference>
<dbReference type="SMART" id="SM00369">
    <property type="entry name" value="LRR_TYP"/>
    <property type="match status" value="6"/>
</dbReference>
<keyword evidence="9 11" id="KW-0472">Membrane</keyword>
<keyword evidence="6 12" id="KW-0732">Signal</keyword>
<keyword evidence="5 11" id="KW-0812">Transmembrane</keyword>
<dbReference type="PANTHER" id="PTHR48063">
    <property type="entry name" value="LRR RECEPTOR-LIKE KINASE"/>
    <property type="match status" value="1"/>
</dbReference>
<dbReference type="InterPro" id="IPR013210">
    <property type="entry name" value="LRR_N_plant-typ"/>
</dbReference>
<evidence type="ECO:0000256" key="3">
    <source>
        <dbReference type="ARBA" id="ARBA00022475"/>
    </source>
</evidence>
<evidence type="ECO:0000256" key="5">
    <source>
        <dbReference type="ARBA" id="ARBA00022692"/>
    </source>
</evidence>
<feature type="transmembrane region" description="Helical" evidence="11">
    <location>
        <begin position="694"/>
        <end position="716"/>
    </location>
</feature>
<evidence type="ECO:0000313" key="14">
    <source>
        <dbReference type="EMBL" id="KAG8363633.1"/>
    </source>
</evidence>
<evidence type="ECO:0000256" key="4">
    <source>
        <dbReference type="ARBA" id="ARBA00022614"/>
    </source>
</evidence>
<comment type="similarity">
    <text evidence="2">Belongs to the RLP family.</text>
</comment>
<dbReference type="Pfam" id="PF00560">
    <property type="entry name" value="LRR_1"/>
    <property type="match status" value="4"/>
</dbReference>
<dbReference type="SUPFAM" id="SSF52047">
    <property type="entry name" value="RNI-like"/>
    <property type="match status" value="1"/>
</dbReference>
<evidence type="ECO:0000256" key="1">
    <source>
        <dbReference type="ARBA" id="ARBA00004251"/>
    </source>
</evidence>
<dbReference type="FunFam" id="3.80.10.10:FF:000041">
    <property type="entry name" value="LRR receptor-like serine/threonine-protein kinase ERECTA"/>
    <property type="match status" value="1"/>
</dbReference>
<proteinExistence type="inferred from homology"/>
<dbReference type="SUPFAM" id="SSF52058">
    <property type="entry name" value="L domain-like"/>
    <property type="match status" value="1"/>
</dbReference>
<feature type="chain" id="PRO_5043876910" description="Leucine-rich repeat-containing N-terminal plant-type domain-containing protein" evidence="12">
    <location>
        <begin position="22"/>
        <end position="748"/>
    </location>
</feature>
<dbReference type="InterPro" id="IPR032675">
    <property type="entry name" value="LRR_dom_sf"/>
</dbReference>
<evidence type="ECO:0000256" key="12">
    <source>
        <dbReference type="SAM" id="SignalP"/>
    </source>
</evidence>